<dbReference type="PANTHER" id="PTHR45138">
    <property type="entry name" value="REGULATORY COMPONENTS OF SENSORY TRANSDUCTION SYSTEM"/>
    <property type="match status" value="1"/>
</dbReference>
<keyword evidence="9" id="KW-0548">Nucleotidyltransferase</keyword>
<dbReference type="SMART" id="SM00267">
    <property type="entry name" value="GGDEF"/>
    <property type="match status" value="1"/>
</dbReference>
<accession>A0ABS6F794</accession>
<proteinExistence type="predicted"/>
<dbReference type="PROSITE" id="PS50885">
    <property type="entry name" value="HAMP"/>
    <property type="match status" value="1"/>
</dbReference>
<keyword evidence="9" id="KW-0808">Transferase</keyword>
<comment type="subcellular location">
    <subcellularLocation>
        <location evidence="1">Cell membrane</location>
        <topology evidence="1">Multi-pass membrane protein</topology>
    </subcellularLocation>
</comment>
<dbReference type="InterPro" id="IPR003660">
    <property type="entry name" value="HAMP_dom"/>
</dbReference>
<keyword evidence="3 6" id="KW-0812">Transmembrane</keyword>
<evidence type="ECO:0000256" key="1">
    <source>
        <dbReference type="ARBA" id="ARBA00004651"/>
    </source>
</evidence>
<gene>
    <name evidence="9" type="ORF">KQI82_00825</name>
</gene>
<dbReference type="InterPro" id="IPR033479">
    <property type="entry name" value="dCache_1"/>
</dbReference>
<keyword evidence="10" id="KW-1185">Reference proteome</keyword>
<feature type="domain" description="GGDEF" evidence="8">
    <location>
        <begin position="421"/>
        <end position="552"/>
    </location>
</feature>
<dbReference type="Pfam" id="PF02743">
    <property type="entry name" value="dCache_1"/>
    <property type="match status" value="1"/>
</dbReference>
<name>A0ABS6F794_9FIRM</name>
<dbReference type="CDD" id="cd12913">
    <property type="entry name" value="PDC1_MCP_like"/>
    <property type="match status" value="1"/>
</dbReference>
<dbReference type="InterPro" id="IPR050469">
    <property type="entry name" value="Diguanylate_Cyclase"/>
</dbReference>
<keyword evidence="2" id="KW-1003">Cell membrane</keyword>
<dbReference type="PROSITE" id="PS50887">
    <property type="entry name" value="GGDEF"/>
    <property type="match status" value="1"/>
</dbReference>
<dbReference type="CDD" id="cd06225">
    <property type="entry name" value="HAMP"/>
    <property type="match status" value="1"/>
</dbReference>
<evidence type="ECO:0000259" key="7">
    <source>
        <dbReference type="PROSITE" id="PS50885"/>
    </source>
</evidence>
<dbReference type="EMBL" id="JAHLQN010000001">
    <property type="protein sequence ID" value="MBU5625477.1"/>
    <property type="molecule type" value="Genomic_DNA"/>
</dbReference>
<comment type="caution">
    <text evidence="9">The sequence shown here is derived from an EMBL/GenBank/DDBJ whole genome shotgun (WGS) entry which is preliminary data.</text>
</comment>
<evidence type="ECO:0000259" key="8">
    <source>
        <dbReference type="PROSITE" id="PS50887"/>
    </source>
</evidence>
<dbReference type="RefSeq" id="WP_216557360.1">
    <property type="nucleotide sequence ID" value="NZ_JAHLQN010000001.1"/>
</dbReference>
<dbReference type="Pfam" id="PF00990">
    <property type="entry name" value="GGDEF"/>
    <property type="match status" value="1"/>
</dbReference>
<evidence type="ECO:0000256" key="2">
    <source>
        <dbReference type="ARBA" id="ARBA00022475"/>
    </source>
</evidence>
<sequence>MKSIQTKFITLILSCVLLSSLVIGGAGVRIAHTVVDRDSAQIMNLLCSEKASELDGLFSRIEQSVKTLALYTSEQLESLERLKTDPDYMNAYTSQLMSVAVNAADNTEGALAVYVRFNPKFSPPTSGLFWSRTTRNGNFEELTPTDFSTYSPSDTEHVGWYYVPVNNGAATWMDPYYNQNIDVEMVSYVIPIYRDNETVGVVGMDIDFSIIEDVVSGIRVYDSGYAFLVDTQGMVVSHREIPMGTPMGNADKSLIPVVSELENGTTGSSLFSYVWRGQDKELSFRTLRNSMHLAVSAPVSEIDSARNRLILHILTALVLISALSVLLTVIFTRRLVRPLKELNAAAKKIAEGDLSVTISHQTRDEVGTLADSFQKTVDSLQKYITYINGLAYRDPLTGVKNKTAYLEAERLMEERMRTGRPEFAVVVMDINGLKEVNDTCGHDFGDILIIDACKLICRTFKRSPVYRIGGDEFVIILENADLAHYPELLEEFARGMAGCCGGRPGESLSIARGIAIYDSQTDLVFANVFKRADDAMYQNKAAMKARAVSKKEDAAPSSPADGVKPL</sequence>
<dbReference type="Proteomes" id="UP000787672">
    <property type="component" value="Unassembled WGS sequence"/>
</dbReference>
<dbReference type="EC" id="2.7.7.65" evidence="9"/>
<feature type="transmembrane region" description="Helical" evidence="6">
    <location>
        <begin position="309"/>
        <end position="331"/>
    </location>
</feature>
<evidence type="ECO:0000256" key="4">
    <source>
        <dbReference type="ARBA" id="ARBA00022989"/>
    </source>
</evidence>
<dbReference type="GO" id="GO:0052621">
    <property type="term" value="F:diguanylate cyclase activity"/>
    <property type="evidence" value="ECO:0007669"/>
    <property type="project" value="UniProtKB-EC"/>
</dbReference>
<organism evidence="9 10">
    <name type="scientific">Dysosmobacter acutus</name>
    <dbReference type="NCBI Taxonomy" id="2841504"/>
    <lineage>
        <taxon>Bacteria</taxon>
        <taxon>Bacillati</taxon>
        <taxon>Bacillota</taxon>
        <taxon>Clostridia</taxon>
        <taxon>Eubacteriales</taxon>
        <taxon>Oscillospiraceae</taxon>
        <taxon>Dysosmobacter</taxon>
    </lineage>
</organism>
<evidence type="ECO:0000313" key="9">
    <source>
        <dbReference type="EMBL" id="MBU5625477.1"/>
    </source>
</evidence>
<dbReference type="NCBIfam" id="TIGR00254">
    <property type="entry name" value="GGDEF"/>
    <property type="match status" value="1"/>
</dbReference>
<dbReference type="CDD" id="cd01949">
    <property type="entry name" value="GGDEF"/>
    <property type="match status" value="1"/>
</dbReference>
<dbReference type="InterPro" id="IPR000160">
    <property type="entry name" value="GGDEF_dom"/>
</dbReference>
<evidence type="ECO:0000256" key="6">
    <source>
        <dbReference type="SAM" id="Phobius"/>
    </source>
</evidence>
<dbReference type="PANTHER" id="PTHR45138:SF9">
    <property type="entry name" value="DIGUANYLATE CYCLASE DGCM-RELATED"/>
    <property type="match status" value="1"/>
</dbReference>
<feature type="domain" description="HAMP" evidence="7">
    <location>
        <begin position="333"/>
        <end position="385"/>
    </location>
</feature>
<reference evidence="9 10" key="1">
    <citation type="submission" date="2021-06" db="EMBL/GenBank/DDBJ databases">
        <authorList>
            <person name="Sun Q."/>
            <person name="Li D."/>
        </authorList>
    </citation>
    <scope>NUCLEOTIDE SEQUENCE [LARGE SCALE GENOMIC DNA]</scope>
    <source>
        <strain evidence="9 10">MSJ-2</strain>
    </source>
</reference>
<keyword evidence="4 6" id="KW-1133">Transmembrane helix</keyword>
<protein>
    <submittedName>
        <fullName evidence="9">Diguanylate cyclase</fullName>
        <ecNumber evidence="9">2.7.7.65</ecNumber>
    </submittedName>
</protein>
<dbReference type="SMART" id="SM00304">
    <property type="entry name" value="HAMP"/>
    <property type="match status" value="1"/>
</dbReference>
<keyword evidence="5 6" id="KW-0472">Membrane</keyword>
<evidence type="ECO:0000256" key="5">
    <source>
        <dbReference type="ARBA" id="ARBA00023136"/>
    </source>
</evidence>
<dbReference type="CDD" id="cd12912">
    <property type="entry name" value="PDC2_MCP_like"/>
    <property type="match status" value="1"/>
</dbReference>
<dbReference type="Pfam" id="PF00672">
    <property type="entry name" value="HAMP"/>
    <property type="match status" value="1"/>
</dbReference>
<evidence type="ECO:0000256" key="3">
    <source>
        <dbReference type="ARBA" id="ARBA00022692"/>
    </source>
</evidence>
<evidence type="ECO:0000313" key="10">
    <source>
        <dbReference type="Proteomes" id="UP000787672"/>
    </source>
</evidence>